<dbReference type="STRING" id="386301.SAMN05216282_10962"/>
<dbReference type="Gene3D" id="3.40.50.150">
    <property type="entry name" value="Vaccinia Virus protein VP39"/>
    <property type="match status" value="1"/>
</dbReference>
<dbReference type="AlphaFoldDB" id="A0A1G9DIT9"/>
<sequence length="194" mass="21133">MDWTGYYDAQAGRAVRSVVLQALASRDDAPPGVAIDIGCGEGTETRHLLANGWRVLAIDADPTSEARVRAGLTPEQLARLTFRRARFEDVGVLPAADLVYSTFALPFCESVAFPTVWSGIRAALKPGAWFAGELFGPHDSWSGRADMNFHDRADVQALLAGLTVHTLDEDDRTGQSAFGPRHWHVFHIIAHNPA</sequence>
<protein>
    <submittedName>
        <fullName evidence="3">Methyltransferase domain-containing protein</fullName>
    </submittedName>
</protein>
<dbReference type="CDD" id="cd02440">
    <property type="entry name" value="AdoMet_MTases"/>
    <property type="match status" value="1"/>
</dbReference>
<dbReference type="Proteomes" id="UP000198701">
    <property type="component" value="Unassembled WGS sequence"/>
</dbReference>
<dbReference type="RefSeq" id="WP_092323508.1">
    <property type="nucleotide sequence ID" value="NZ_FNFU01000009.1"/>
</dbReference>
<dbReference type="GO" id="GO:0008168">
    <property type="term" value="F:methyltransferase activity"/>
    <property type="evidence" value="ECO:0007669"/>
    <property type="project" value="UniProtKB-KW"/>
</dbReference>
<dbReference type="OrthoDB" id="9804312at2"/>
<dbReference type="InterPro" id="IPR029063">
    <property type="entry name" value="SAM-dependent_MTases_sf"/>
</dbReference>
<organism evidence="3 4">
    <name type="scientific">Cryobacterium psychrotolerans</name>
    <dbReference type="NCBI Taxonomy" id="386301"/>
    <lineage>
        <taxon>Bacteria</taxon>
        <taxon>Bacillati</taxon>
        <taxon>Actinomycetota</taxon>
        <taxon>Actinomycetes</taxon>
        <taxon>Micrococcales</taxon>
        <taxon>Microbacteriaceae</taxon>
        <taxon>Cryobacterium</taxon>
    </lineage>
</organism>
<keyword evidence="3" id="KW-0489">Methyltransferase</keyword>
<dbReference type="SUPFAM" id="SSF53335">
    <property type="entry name" value="S-adenosyl-L-methionine-dependent methyltransferases"/>
    <property type="match status" value="1"/>
</dbReference>
<proteinExistence type="predicted"/>
<accession>A0A1G9DIT9</accession>
<evidence type="ECO:0000313" key="3">
    <source>
        <dbReference type="EMBL" id="SDK63821.1"/>
    </source>
</evidence>
<evidence type="ECO:0000313" key="4">
    <source>
        <dbReference type="Proteomes" id="UP000198701"/>
    </source>
</evidence>
<name>A0A1G9DIT9_9MICO</name>
<evidence type="ECO:0000259" key="2">
    <source>
        <dbReference type="Pfam" id="PF13649"/>
    </source>
</evidence>
<reference evidence="3 4" key="1">
    <citation type="submission" date="2016-10" db="EMBL/GenBank/DDBJ databases">
        <authorList>
            <person name="de Groot N.N."/>
        </authorList>
    </citation>
    <scope>NUCLEOTIDE SEQUENCE [LARGE SCALE GENOMIC DNA]</scope>
    <source>
        <strain evidence="3 4">CGMCC 1.5382</strain>
    </source>
</reference>
<keyword evidence="1 3" id="KW-0808">Transferase</keyword>
<gene>
    <name evidence="3" type="ORF">SAMN05216282_10962</name>
</gene>
<dbReference type="GO" id="GO:0032259">
    <property type="term" value="P:methylation"/>
    <property type="evidence" value="ECO:0007669"/>
    <property type="project" value="UniProtKB-KW"/>
</dbReference>
<dbReference type="EMBL" id="FNFU01000009">
    <property type="protein sequence ID" value="SDK63821.1"/>
    <property type="molecule type" value="Genomic_DNA"/>
</dbReference>
<feature type="domain" description="Methyltransferase" evidence="2">
    <location>
        <begin position="35"/>
        <end position="127"/>
    </location>
</feature>
<dbReference type="PANTHER" id="PTHR43861">
    <property type="entry name" value="TRANS-ACONITATE 2-METHYLTRANSFERASE-RELATED"/>
    <property type="match status" value="1"/>
</dbReference>
<evidence type="ECO:0000256" key="1">
    <source>
        <dbReference type="ARBA" id="ARBA00022679"/>
    </source>
</evidence>
<dbReference type="Pfam" id="PF13649">
    <property type="entry name" value="Methyltransf_25"/>
    <property type="match status" value="1"/>
</dbReference>
<dbReference type="InterPro" id="IPR041698">
    <property type="entry name" value="Methyltransf_25"/>
</dbReference>
<keyword evidence="4" id="KW-1185">Reference proteome</keyword>